<evidence type="ECO:0000313" key="1">
    <source>
        <dbReference type="EMBL" id="ERJ60659.1"/>
    </source>
</evidence>
<dbReference type="PATRIC" id="fig|1346330.5.peg.564"/>
<dbReference type="OrthoDB" id="9857962at2"/>
<organism evidence="1 2">
    <name type="scientific">Sphingobacterium paucimobilis HER1398</name>
    <dbReference type="NCBI Taxonomy" id="1346330"/>
    <lineage>
        <taxon>Bacteria</taxon>
        <taxon>Pseudomonadati</taxon>
        <taxon>Bacteroidota</taxon>
        <taxon>Sphingobacteriia</taxon>
        <taxon>Sphingobacteriales</taxon>
        <taxon>Sphingobacteriaceae</taxon>
        <taxon>Sphingobacterium</taxon>
    </lineage>
</organism>
<sequence length="134" mass="14945">MLIKNEENQFVELSAYADMLLQDGLGEDSVTEEDAQQALSELYLHNQQEQSTYFISQPVGLTALTIDSINLAIPWRDFKNAFCNLIKEDSISGKIIEYVLQAIALVTGSNFILKLAKVILTYVLKKGVNRLCGS</sequence>
<comment type="caution">
    <text evidence="1">The sequence shown here is derived from an EMBL/GenBank/DDBJ whole genome shotgun (WGS) entry which is preliminary data.</text>
</comment>
<dbReference type="EMBL" id="ATDL01000004">
    <property type="protein sequence ID" value="ERJ60659.1"/>
    <property type="molecule type" value="Genomic_DNA"/>
</dbReference>
<reference evidence="1 2" key="1">
    <citation type="journal article" date="2013" name="Genome Announc.">
        <title>The Draft Genome Sequence of Sphingomonas paucimobilis Strain HER1398 (Proteobacteria), Host to the Giant PAU Phage, Indicates That It Is a Member of the Genus Sphingobacterium (Bacteroidetes).</title>
        <authorList>
            <person name="White R.A.III."/>
            <person name="Suttle C.A."/>
        </authorList>
    </citation>
    <scope>NUCLEOTIDE SEQUENCE [LARGE SCALE GENOMIC DNA]</scope>
    <source>
        <strain evidence="1 2">HER1398</strain>
    </source>
</reference>
<evidence type="ECO:0000313" key="2">
    <source>
        <dbReference type="Proteomes" id="UP000016584"/>
    </source>
</evidence>
<name>U2J6W9_9SPHI</name>
<protein>
    <submittedName>
        <fullName evidence="1">Uncharacterized protein</fullName>
    </submittedName>
</protein>
<dbReference type="AlphaFoldDB" id="U2J6W9"/>
<gene>
    <name evidence="1" type="ORF">M472_18030</name>
</gene>
<keyword evidence="2" id="KW-1185">Reference proteome</keyword>
<accession>U2J6W9</accession>
<dbReference type="Proteomes" id="UP000016584">
    <property type="component" value="Unassembled WGS sequence"/>
</dbReference>
<dbReference type="RefSeq" id="WP_021068757.1">
    <property type="nucleotide sequence ID" value="NZ_ATDL01000004.1"/>
</dbReference>
<dbReference type="STRING" id="1346330.M472_18030"/>
<proteinExistence type="predicted"/>